<dbReference type="Proteomes" id="UP000324091">
    <property type="component" value="Chromosome 20"/>
</dbReference>
<dbReference type="EMBL" id="RHFK02000013">
    <property type="protein sequence ID" value="TWW66933.1"/>
    <property type="molecule type" value="Genomic_DNA"/>
</dbReference>
<dbReference type="AlphaFoldDB" id="A0A5C6NI95"/>
<gene>
    <name evidence="2" type="ORF">D4764_20G0009650</name>
</gene>
<feature type="region of interest" description="Disordered" evidence="1">
    <location>
        <begin position="71"/>
        <end position="166"/>
    </location>
</feature>
<feature type="compositionally biased region" description="Basic and acidic residues" evidence="1">
    <location>
        <begin position="71"/>
        <end position="85"/>
    </location>
</feature>
<proteinExistence type="predicted"/>
<feature type="compositionally biased region" description="Basic and acidic residues" evidence="1">
    <location>
        <begin position="119"/>
        <end position="135"/>
    </location>
</feature>
<comment type="caution">
    <text evidence="2">The sequence shown here is derived from an EMBL/GenBank/DDBJ whole genome shotgun (WGS) entry which is preliminary data.</text>
</comment>
<feature type="compositionally biased region" description="Gly residues" evidence="1">
    <location>
        <begin position="152"/>
        <end position="166"/>
    </location>
</feature>
<protein>
    <submittedName>
        <fullName evidence="2">Uncharacterized protein</fullName>
    </submittedName>
</protein>
<evidence type="ECO:0000256" key="1">
    <source>
        <dbReference type="SAM" id="MobiDB-lite"/>
    </source>
</evidence>
<name>A0A5C6NI95_9TELE</name>
<organism evidence="2 3">
    <name type="scientific">Takifugu flavidus</name>
    <name type="common">sansaifugu</name>
    <dbReference type="NCBI Taxonomy" id="433684"/>
    <lineage>
        <taxon>Eukaryota</taxon>
        <taxon>Metazoa</taxon>
        <taxon>Chordata</taxon>
        <taxon>Craniata</taxon>
        <taxon>Vertebrata</taxon>
        <taxon>Euteleostomi</taxon>
        <taxon>Actinopterygii</taxon>
        <taxon>Neopterygii</taxon>
        <taxon>Teleostei</taxon>
        <taxon>Neoteleostei</taxon>
        <taxon>Acanthomorphata</taxon>
        <taxon>Eupercaria</taxon>
        <taxon>Tetraodontiformes</taxon>
        <taxon>Tetradontoidea</taxon>
        <taxon>Tetraodontidae</taxon>
        <taxon>Takifugu</taxon>
    </lineage>
</organism>
<evidence type="ECO:0000313" key="3">
    <source>
        <dbReference type="Proteomes" id="UP000324091"/>
    </source>
</evidence>
<accession>A0A5C6NI95</accession>
<sequence length="166" mass="18076">MPSGRLPLEVFRTCPTGRRPRGRPRTRWRDYISRLAWERLGVPPEELMEVDGEWAVWASLLKLLPLRTKSEIRGRESVGESKCPEARGNPSEEGEEEEGRGRGARKVAEEQGETLENAGSRRESLGDAGRHREALGSRWGAWRDAGSTSRLGGLGAAGGEGTGGGG</sequence>
<evidence type="ECO:0000313" key="2">
    <source>
        <dbReference type="EMBL" id="TWW66933.1"/>
    </source>
</evidence>
<reference evidence="2 3" key="1">
    <citation type="submission" date="2019-04" db="EMBL/GenBank/DDBJ databases">
        <title>Chromosome genome assembly for Takifugu flavidus.</title>
        <authorList>
            <person name="Xiao S."/>
        </authorList>
    </citation>
    <scope>NUCLEOTIDE SEQUENCE [LARGE SCALE GENOMIC DNA]</scope>
    <source>
        <strain evidence="2">HTHZ2018</strain>
        <tissue evidence="2">Muscle</tissue>
    </source>
</reference>
<keyword evidence="3" id="KW-1185">Reference proteome</keyword>